<keyword evidence="1" id="KW-0479">Metal-binding</keyword>
<dbReference type="GO" id="GO:0046872">
    <property type="term" value="F:metal ion binding"/>
    <property type="evidence" value="ECO:0007669"/>
    <property type="project" value="UniProtKB-KW"/>
</dbReference>
<evidence type="ECO:0000313" key="7">
    <source>
        <dbReference type="Proteomes" id="UP000248925"/>
    </source>
</evidence>
<reference evidence="6 7" key="1">
    <citation type="journal article" date="2018" name="Sci. Rep.">
        <title>Rhizobium tumorigenes sp. nov., a novel plant tumorigenic bacterium isolated from cane gall tumors on thornless blackberry.</title>
        <authorList>
            <person name="Kuzmanovi N."/>
            <person name="Smalla K."/>
            <person name="Gronow S."/>
            <person name="PuBawska J."/>
        </authorList>
    </citation>
    <scope>NUCLEOTIDE SEQUENCE [LARGE SCALE GENOMIC DNA]</scope>
    <source>
        <strain evidence="6 7">CCBAU 85046</strain>
    </source>
</reference>
<accession>A0A2W4CJ85</accession>
<protein>
    <recommendedName>
        <fullName evidence="5">Calcineurin-like phosphoesterase domain-containing protein</fullName>
    </recommendedName>
</protein>
<dbReference type="Pfam" id="PF00149">
    <property type="entry name" value="Metallophos"/>
    <property type="match status" value="1"/>
</dbReference>
<evidence type="ECO:0000256" key="2">
    <source>
        <dbReference type="ARBA" id="ARBA00022801"/>
    </source>
</evidence>
<comment type="similarity">
    <text evidence="4">Belongs to the cyclic nucleotide phosphodiesterase class-III family.</text>
</comment>
<keyword evidence="3" id="KW-0408">Iron</keyword>
<evidence type="ECO:0000256" key="4">
    <source>
        <dbReference type="ARBA" id="ARBA00025742"/>
    </source>
</evidence>
<dbReference type="SUPFAM" id="SSF56300">
    <property type="entry name" value="Metallo-dependent phosphatases"/>
    <property type="match status" value="1"/>
</dbReference>
<keyword evidence="7" id="KW-1185">Reference proteome</keyword>
<dbReference type="OrthoDB" id="651281at2"/>
<evidence type="ECO:0000259" key="5">
    <source>
        <dbReference type="Pfam" id="PF00149"/>
    </source>
</evidence>
<feature type="domain" description="Calcineurin-like phosphoesterase" evidence="5">
    <location>
        <begin position="3"/>
        <end position="195"/>
    </location>
</feature>
<dbReference type="Gene3D" id="3.60.21.10">
    <property type="match status" value="1"/>
</dbReference>
<comment type="caution">
    <text evidence="6">The sequence shown here is derived from an EMBL/GenBank/DDBJ whole genome shotgun (WGS) entry which is preliminary data.</text>
</comment>
<dbReference type="InterPro" id="IPR004843">
    <property type="entry name" value="Calcineurin-like_PHP"/>
</dbReference>
<dbReference type="PANTHER" id="PTHR42988:SF2">
    <property type="entry name" value="CYCLIC NUCLEOTIDE PHOSPHODIESTERASE CBUA0032-RELATED"/>
    <property type="match status" value="1"/>
</dbReference>
<gene>
    <name evidence="6" type="ORF">CPY51_15810</name>
</gene>
<dbReference type="InterPro" id="IPR050884">
    <property type="entry name" value="CNP_phosphodiesterase-III"/>
</dbReference>
<dbReference type="InterPro" id="IPR029052">
    <property type="entry name" value="Metallo-depent_PP-like"/>
</dbReference>
<dbReference type="Proteomes" id="UP000248925">
    <property type="component" value="Unassembled WGS sequence"/>
</dbReference>
<organism evidence="6 7">
    <name type="scientific">Rhizobium tubonense</name>
    <dbReference type="NCBI Taxonomy" id="484088"/>
    <lineage>
        <taxon>Bacteria</taxon>
        <taxon>Pseudomonadati</taxon>
        <taxon>Pseudomonadota</taxon>
        <taxon>Alphaproteobacteria</taxon>
        <taxon>Hyphomicrobiales</taxon>
        <taxon>Rhizobiaceae</taxon>
        <taxon>Rhizobium/Agrobacterium group</taxon>
        <taxon>Rhizobium</taxon>
    </lineage>
</organism>
<evidence type="ECO:0000313" key="6">
    <source>
        <dbReference type="EMBL" id="PZM12989.1"/>
    </source>
</evidence>
<evidence type="ECO:0000256" key="1">
    <source>
        <dbReference type="ARBA" id="ARBA00022723"/>
    </source>
</evidence>
<sequence>MVKIIHITDTHILPKSEKLMGLDPAARLESVIASVNKDHADADFAVFSGDLTDKGDIESYRLFADLLDGLRVPYTLTLGNHDNRSAFVDVFGREWLDHSGHIQNSTSIGDVCILVLDTLNDVRADRGRLCRDRLSWLRSRLGEQSLKQKIIFMHHPPKSVNVKWFDQMLLEHPEAFWDCLRSAGGAEHIAFGHTHLASTGRWGDTSFSSNRGTCHHILLNTATNYCEFYEGPPSYDVLIVDEGGIVVHNSSPVDRSAILAREYPTEDGKGKLVNAGDI</sequence>
<dbReference type="PANTHER" id="PTHR42988">
    <property type="entry name" value="PHOSPHOHYDROLASE"/>
    <property type="match status" value="1"/>
</dbReference>
<dbReference type="AlphaFoldDB" id="A0A2W4CJ85"/>
<name>A0A2W4CJ85_9HYPH</name>
<dbReference type="RefSeq" id="WP_111161185.1">
    <property type="nucleotide sequence ID" value="NZ_PCDP01000036.1"/>
</dbReference>
<evidence type="ECO:0000256" key="3">
    <source>
        <dbReference type="ARBA" id="ARBA00023004"/>
    </source>
</evidence>
<dbReference type="GO" id="GO:0016787">
    <property type="term" value="F:hydrolase activity"/>
    <property type="evidence" value="ECO:0007669"/>
    <property type="project" value="UniProtKB-KW"/>
</dbReference>
<keyword evidence="2" id="KW-0378">Hydrolase</keyword>
<dbReference type="EMBL" id="PCDP01000036">
    <property type="protein sequence ID" value="PZM12989.1"/>
    <property type="molecule type" value="Genomic_DNA"/>
</dbReference>
<proteinExistence type="inferred from homology"/>